<protein>
    <submittedName>
        <fullName evidence="2">Uncharacterized protein</fullName>
    </submittedName>
</protein>
<sequence length="138" mass="14365">MDRPLEIEGELQLDYEGGSAQIHIRDETVDVELPGARSALALTRQVSPSIRRDGLRRADAALRGAGLVGRIRIRGRTVARIGGNAEPGPLARLLGVDPLALSLFSFLGAALDRRKATTTAGPPGMGGPGDPPTPARGG</sequence>
<dbReference type="AlphaFoldDB" id="A0A518H0F4"/>
<evidence type="ECO:0000313" key="2">
    <source>
        <dbReference type="EMBL" id="QDV34301.1"/>
    </source>
</evidence>
<evidence type="ECO:0000256" key="1">
    <source>
        <dbReference type="SAM" id="MobiDB-lite"/>
    </source>
</evidence>
<dbReference type="EMBL" id="CP036426">
    <property type="protein sequence ID" value="QDV34301.1"/>
    <property type="molecule type" value="Genomic_DNA"/>
</dbReference>
<proteinExistence type="predicted"/>
<dbReference type="RefSeq" id="WP_145269105.1">
    <property type="nucleotide sequence ID" value="NZ_CP036426.1"/>
</dbReference>
<accession>A0A518H0F4</accession>
<organism evidence="2 3">
    <name type="scientific">Tautonia plasticadhaerens</name>
    <dbReference type="NCBI Taxonomy" id="2527974"/>
    <lineage>
        <taxon>Bacteria</taxon>
        <taxon>Pseudomonadati</taxon>
        <taxon>Planctomycetota</taxon>
        <taxon>Planctomycetia</taxon>
        <taxon>Isosphaerales</taxon>
        <taxon>Isosphaeraceae</taxon>
        <taxon>Tautonia</taxon>
    </lineage>
</organism>
<dbReference type="Proteomes" id="UP000317835">
    <property type="component" value="Chromosome"/>
</dbReference>
<reference evidence="2 3" key="1">
    <citation type="submission" date="2019-02" db="EMBL/GenBank/DDBJ databases">
        <title>Deep-cultivation of Planctomycetes and their phenomic and genomic characterization uncovers novel biology.</title>
        <authorList>
            <person name="Wiegand S."/>
            <person name="Jogler M."/>
            <person name="Boedeker C."/>
            <person name="Pinto D."/>
            <person name="Vollmers J."/>
            <person name="Rivas-Marin E."/>
            <person name="Kohn T."/>
            <person name="Peeters S.H."/>
            <person name="Heuer A."/>
            <person name="Rast P."/>
            <person name="Oberbeckmann S."/>
            <person name="Bunk B."/>
            <person name="Jeske O."/>
            <person name="Meyerdierks A."/>
            <person name="Storesund J.E."/>
            <person name="Kallscheuer N."/>
            <person name="Luecker S."/>
            <person name="Lage O.M."/>
            <person name="Pohl T."/>
            <person name="Merkel B.J."/>
            <person name="Hornburger P."/>
            <person name="Mueller R.-W."/>
            <person name="Bruemmer F."/>
            <person name="Labrenz M."/>
            <person name="Spormann A.M."/>
            <person name="Op den Camp H."/>
            <person name="Overmann J."/>
            <person name="Amann R."/>
            <person name="Jetten M.S.M."/>
            <person name="Mascher T."/>
            <person name="Medema M.H."/>
            <person name="Devos D.P."/>
            <person name="Kaster A.-K."/>
            <person name="Ovreas L."/>
            <person name="Rohde M."/>
            <person name="Galperin M.Y."/>
            <person name="Jogler C."/>
        </authorList>
    </citation>
    <scope>NUCLEOTIDE SEQUENCE [LARGE SCALE GENOMIC DNA]</scope>
    <source>
        <strain evidence="2 3">ElP</strain>
    </source>
</reference>
<gene>
    <name evidence="2" type="ORF">ElP_21860</name>
</gene>
<feature type="compositionally biased region" description="Pro residues" evidence="1">
    <location>
        <begin position="129"/>
        <end position="138"/>
    </location>
</feature>
<feature type="region of interest" description="Disordered" evidence="1">
    <location>
        <begin position="115"/>
        <end position="138"/>
    </location>
</feature>
<keyword evidence="3" id="KW-1185">Reference proteome</keyword>
<dbReference type="KEGG" id="tpla:ElP_21860"/>
<name>A0A518H0F4_9BACT</name>
<evidence type="ECO:0000313" key="3">
    <source>
        <dbReference type="Proteomes" id="UP000317835"/>
    </source>
</evidence>